<gene>
    <name evidence="2" type="ORF">H9812_07895</name>
</gene>
<accession>A0A9D2DYI5</accession>
<comment type="caution">
    <text evidence="2">The sequence shown here is derived from an EMBL/GenBank/DDBJ whole genome shotgun (WGS) entry which is preliminary data.</text>
</comment>
<proteinExistence type="predicted"/>
<feature type="domain" description="Thioredoxin" evidence="1">
    <location>
        <begin position="121"/>
        <end position="261"/>
    </location>
</feature>
<organism evidence="2 3">
    <name type="scientific">Candidatus Gallimonas intestinigallinarum</name>
    <dbReference type="NCBI Taxonomy" id="2838604"/>
    <lineage>
        <taxon>Bacteria</taxon>
        <taxon>Bacillati</taxon>
        <taxon>Bacillota</taxon>
        <taxon>Clostridia</taxon>
        <taxon>Candidatus Gallimonas</taxon>
    </lineage>
</organism>
<reference evidence="2" key="1">
    <citation type="journal article" date="2021" name="PeerJ">
        <title>Extensive microbial diversity within the chicken gut microbiome revealed by metagenomics and culture.</title>
        <authorList>
            <person name="Gilroy R."/>
            <person name="Ravi A."/>
            <person name="Getino M."/>
            <person name="Pursley I."/>
            <person name="Horton D.L."/>
            <person name="Alikhan N.F."/>
            <person name="Baker D."/>
            <person name="Gharbi K."/>
            <person name="Hall N."/>
            <person name="Watson M."/>
            <person name="Adriaenssens E.M."/>
            <person name="Foster-Nyarko E."/>
            <person name="Jarju S."/>
            <person name="Secka A."/>
            <person name="Antonio M."/>
            <person name="Oren A."/>
            <person name="Chaudhuri R.R."/>
            <person name="La Ragione R."/>
            <person name="Hildebrand F."/>
            <person name="Pallen M.J."/>
        </authorList>
    </citation>
    <scope>NUCLEOTIDE SEQUENCE</scope>
    <source>
        <strain evidence="2">CHK33-5263</strain>
    </source>
</reference>
<dbReference type="PROSITE" id="PS51352">
    <property type="entry name" value="THIOREDOXIN_2"/>
    <property type="match status" value="1"/>
</dbReference>
<evidence type="ECO:0000259" key="1">
    <source>
        <dbReference type="PROSITE" id="PS51352"/>
    </source>
</evidence>
<evidence type="ECO:0000313" key="3">
    <source>
        <dbReference type="Proteomes" id="UP000824044"/>
    </source>
</evidence>
<dbReference type="Pfam" id="PF00578">
    <property type="entry name" value="AhpC-TSA"/>
    <property type="match status" value="1"/>
</dbReference>
<dbReference type="PROSITE" id="PS51257">
    <property type="entry name" value="PROKAR_LIPOPROTEIN"/>
    <property type="match status" value="1"/>
</dbReference>
<dbReference type="PANTHER" id="PTHR42852:SF17">
    <property type="entry name" value="THIOREDOXIN-LIKE PROTEIN HI_1115"/>
    <property type="match status" value="1"/>
</dbReference>
<dbReference type="InterPro" id="IPR000866">
    <property type="entry name" value="AhpC/TSA"/>
</dbReference>
<reference evidence="2" key="2">
    <citation type="submission" date="2021-04" db="EMBL/GenBank/DDBJ databases">
        <authorList>
            <person name="Gilroy R."/>
        </authorList>
    </citation>
    <scope>NUCLEOTIDE SEQUENCE</scope>
    <source>
        <strain evidence="2">CHK33-5263</strain>
    </source>
</reference>
<protein>
    <submittedName>
        <fullName evidence="2">Redoxin domain-containing protein</fullName>
    </submittedName>
</protein>
<dbReference type="InterPro" id="IPR013783">
    <property type="entry name" value="Ig-like_fold"/>
</dbReference>
<dbReference type="PROSITE" id="PS00194">
    <property type="entry name" value="THIOREDOXIN_1"/>
    <property type="match status" value="1"/>
</dbReference>
<dbReference type="GO" id="GO:0016491">
    <property type="term" value="F:oxidoreductase activity"/>
    <property type="evidence" value="ECO:0007669"/>
    <property type="project" value="InterPro"/>
</dbReference>
<dbReference type="InterPro" id="IPR036249">
    <property type="entry name" value="Thioredoxin-like_sf"/>
</dbReference>
<evidence type="ECO:0000313" key="2">
    <source>
        <dbReference type="EMBL" id="HIZ25368.1"/>
    </source>
</evidence>
<dbReference type="InterPro" id="IPR017937">
    <property type="entry name" value="Thioredoxin_CS"/>
</dbReference>
<sequence>MRKIIRSLLIGIMLVLTAIGIAACSGEQEYTITVESTSGVGVPGITVRLLKDGELQGAEFTDGNGTVTFTLPADEYTIELGNLPVGYRMNGTYTTDTAGTPVTVELVSTVIEGEAPDGHIYSLGSVMYDFTYTEVETGETKSLIELLETKRAVLLNFWYIGCTWCEVEFPLMQEAYEEYQDNLAIVAINPGIDSASACANYKLTTGLTFDVTIDAEMNARFQVTGYPTSVMIDRYGVVCEIEAGGITDVNIFRQLFDQYTDEDYEQDIGGAGELEVPDVEAPGLGEFAGALNDPETASDFEYRFDENEYNWPWLISGDGYVYNSNSSEDGSPKNSSFAIFYLDATLEEDEVLAFEYMTDSEADGDIFYFFVDGEIVGEFSGSNDWTKYYAYLGDGEEHEFAFAYVKDATLAVGEDTVGLRNMRITDVGEIESEGGYLEILRQAATGYDASDPDNPVYTEYADIYLADDGFYHVGTKEDGAAANGDPYLLAEINEDTLWGPAIYPTLVDILSRVCDAKGNPISSLVEQLDEEDRFLYDRSDLITEYAWLGRFSDIMYTPVTEELRDLLIEIVGMLGNDNPNDNETEWLEICRYLEQFGNYEPMINPILGLTNDFAIDMLFSTDGVNNANHVTINKIFVPRGMRYRFVPEETGTYIFYSVGNHNAGGNETMAWLFDGDGNQMAENAGGEGRPSVAVNGNFEIVADLIAGEEYYLACAYFSVGYFGEYDFYCQRYEGDYVISPIASPTWTTDGEVNEDGTTTGEIILPLYVDGVEYFADQDTWYVVNANGEPVAPVMVDFESATSFSSHPLTWFIEQGLFNFSGNGFYSYEKYQSVYDQIPEEDRIDYTDIVEGYAKSANDSGYVVADQQLVEILRILMRMEDRFTPDISWLQLCYYARPTT</sequence>
<dbReference type="CDD" id="cd02966">
    <property type="entry name" value="TlpA_like_family"/>
    <property type="match status" value="1"/>
</dbReference>
<dbReference type="InterPro" id="IPR013766">
    <property type="entry name" value="Thioredoxin_domain"/>
</dbReference>
<dbReference type="Gene3D" id="3.40.30.10">
    <property type="entry name" value="Glutaredoxin"/>
    <property type="match status" value="1"/>
</dbReference>
<dbReference type="SUPFAM" id="SSF52833">
    <property type="entry name" value="Thioredoxin-like"/>
    <property type="match status" value="1"/>
</dbReference>
<dbReference type="Proteomes" id="UP000824044">
    <property type="component" value="Unassembled WGS sequence"/>
</dbReference>
<dbReference type="AlphaFoldDB" id="A0A9D2DYI5"/>
<name>A0A9D2DYI5_9FIRM</name>
<dbReference type="EMBL" id="DXBS01000144">
    <property type="protein sequence ID" value="HIZ25368.1"/>
    <property type="molecule type" value="Genomic_DNA"/>
</dbReference>
<dbReference type="InterPro" id="IPR050553">
    <property type="entry name" value="Thioredoxin_ResA/DsbE_sf"/>
</dbReference>
<dbReference type="PANTHER" id="PTHR42852">
    <property type="entry name" value="THIOL:DISULFIDE INTERCHANGE PROTEIN DSBE"/>
    <property type="match status" value="1"/>
</dbReference>
<dbReference type="GO" id="GO:0016209">
    <property type="term" value="F:antioxidant activity"/>
    <property type="evidence" value="ECO:0007669"/>
    <property type="project" value="InterPro"/>
</dbReference>
<dbReference type="Gene3D" id="2.60.40.10">
    <property type="entry name" value="Immunoglobulins"/>
    <property type="match status" value="1"/>
</dbReference>